<keyword evidence="7" id="KW-1133">Transmembrane helix</keyword>
<keyword evidence="3" id="KW-0964">Secreted</keyword>
<reference evidence="19" key="1">
    <citation type="journal article" date="2022" name="bioRxiv">
        <title>Sequencing and chromosome-scale assembly of the giantPleurodeles waltlgenome.</title>
        <authorList>
            <person name="Brown T."/>
            <person name="Elewa A."/>
            <person name="Iarovenko S."/>
            <person name="Subramanian E."/>
            <person name="Araus A.J."/>
            <person name="Petzold A."/>
            <person name="Susuki M."/>
            <person name="Suzuki K.-i.T."/>
            <person name="Hayashi T."/>
            <person name="Toyoda A."/>
            <person name="Oliveira C."/>
            <person name="Osipova E."/>
            <person name="Leigh N.D."/>
            <person name="Simon A."/>
            <person name="Yun M.H."/>
        </authorList>
    </citation>
    <scope>NUCLEOTIDE SEQUENCE</scope>
    <source>
        <strain evidence="19">20211129_DDA</strain>
        <tissue evidence="19">Liver</tissue>
    </source>
</reference>
<feature type="domain" description="B30.2/SPRY" evidence="17">
    <location>
        <begin position="337"/>
        <end position="531"/>
    </location>
</feature>
<comment type="caution">
    <text evidence="16">Lacks conserved residue(s) required for the propagation of feature annotation.</text>
</comment>
<dbReference type="SUPFAM" id="SSF56487">
    <property type="entry name" value="SRCR-like"/>
    <property type="match status" value="3"/>
</dbReference>
<evidence type="ECO:0000256" key="12">
    <source>
        <dbReference type="ARBA" id="ARBA00023180"/>
    </source>
</evidence>
<gene>
    <name evidence="19" type="ORF">NDU88_008399</name>
</gene>
<feature type="disulfide bond" evidence="16">
    <location>
        <begin position="206"/>
        <end position="216"/>
    </location>
</feature>
<dbReference type="AlphaFoldDB" id="A0AAV7SVT6"/>
<comment type="subunit">
    <text evidence="14">Interacts with LGALS1 and laminin.</text>
</comment>
<evidence type="ECO:0000256" key="15">
    <source>
        <dbReference type="ARBA" id="ARBA00069168"/>
    </source>
</evidence>
<keyword evidence="8" id="KW-0175">Coiled coil</keyword>
<evidence type="ECO:0000313" key="19">
    <source>
        <dbReference type="EMBL" id="KAJ1168017.1"/>
    </source>
</evidence>
<dbReference type="FunFam" id="3.10.250.10:FF:000004">
    <property type="entry name" value="Scavenger receptor cysteine-rich type 1 protein M130"/>
    <property type="match status" value="1"/>
</dbReference>
<evidence type="ECO:0000256" key="10">
    <source>
        <dbReference type="ARBA" id="ARBA00023157"/>
    </source>
</evidence>
<keyword evidence="4" id="KW-0812">Transmembrane</keyword>
<dbReference type="SMART" id="SM00589">
    <property type="entry name" value="PRY"/>
    <property type="match status" value="1"/>
</dbReference>
<dbReference type="EMBL" id="JANPWB010000008">
    <property type="protein sequence ID" value="KAJ1168017.1"/>
    <property type="molecule type" value="Genomic_DNA"/>
</dbReference>
<dbReference type="InterPro" id="IPR003877">
    <property type="entry name" value="SPRY_dom"/>
</dbReference>
<feature type="non-terminal residue" evidence="19">
    <location>
        <position position="531"/>
    </location>
</feature>
<dbReference type="FunFam" id="3.10.250.10:FF:000002">
    <property type="entry name" value="Scavenger receptor cysteine-rich type 1 protein M130"/>
    <property type="match status" value="1"/>
</dbReference>
<feature type="domain" description="SRCR" evidence="18">
    <location>
        <begin position="31"/>
        <end position="132"/>
    </location>
</feature>
<evidence type="ECO:0000259" key="18">
    <source>
        <dbReference type="PROSITE" id="PS50287"/>
    </source>
</evidence>
<feature type="disulfide bond" evidence="16">
    <location>
        <begin position="313"/>
        <end position="323"/>
    </location>
</feature>
<evidence type="ECO:0000256" key="7">
    <source>
        <dbReference type="ARBA" id="ARBA00022989"/>
    </source>
</evidence>
<dbReference type="InterPro" id="IPR006574">
    <property type="entry name" value="PRY"/>
</dbReference>
<comment type="function">
    <text evidence="13">Binds to extracellular matrix proteins. Binds to pathogen-associated molecular patterns (PAMPs) present on the cell walls of Gram-positive and Gram-negative bacteria and fungi, behaving as a pattern recognition receptor (PRR). Induces bacterial and fungal aggregation and subsequent inhibition of PAMP-induced cytokine release. Does not possess intrinsic bactericidal activity. May play a role in the innate defense and homeostasis of certain epithelial surfaces.</text>
</comment>
<dbReference type="PRINTS" id="PR01407">
    <property type="entry name" value="BUTYPHLNCDUF"/>
</dbReference>
<evidence type="ECO:0000256" key="2">
    <source>
        <dbReference type="ARBA" id="ARBA00004613"/>
    </source>
</evidence>
<feature type="domain" description="SRCR" evidence="18">
    <location>
        <begin position="137"/>
        <end position="237"/>
    </location>
</feature>
<evidence type="ECO:0000256" key="3">
    <source>
        <dbReference type="ARBA" id="ARBA00022525"/>
    </source>
</evidence>
<dbReference type="Proteomes" id="UP001066276">
    <property type="component" value="Chromosome 4_2"/>
</dbReference>
<comment type="subcellular location">
    <subcellularLocation>
        <location evidence="1">Membrane</location>
        <topology evidence="1">Single-pass membrane protein</topology>
    </subcellularLocation>
    <subcellularLocation>
        <location evidence="2">Secreted</location>
    </subcellularLocation>
</comment>
<keyword evidence="9" id="KW-0472">Membrane</keyword>
<evidence type="ECO:0000256" key="1">
    <source>
        <dbReference type="ARBA" id="ARBA00004167"/>
    </source>
</evidence>
<dbReference type="SMART" id="SM00449">
    <property type="entry name" value="SPRY"/>
    <property type="match status" value="1"/>
</dbReference>
<dbReference type="SMART" id="SM00202">
    <property type="entry name" value="SR"/>
    <property type="match status" value="3"/>
</dbReference>
<dbReference type="Pfam" id="PF00530">
    <property type="entry name" value="SRCR"/>
    <property type="match status" value="3"/>
</dbReference>
<evidence type="ECO:0000256" key="16">
    <source>
        <dbReference type="PROSITE-ProRule" id="PRU00196"/>
    </source>
</evidence>
<dbReference type="InterPro" id="IPR001190">
    <property type="entry name" value="SRCR"/>
</dbReference>
<evidence type="ECO:0000256" key="5">
    <source>
        <dbReference type="ARBA" id="ARBA00022729"/>
    </source>
</evidence>
<dbReference type="SUPFAM" id="SSF49899">
    <property type="entry name" value="Concanavalin A-like lectins/glucanases"/>
    <property type="match status" value="1"/>
</dbReference>
<proteinExistence type="predicted"/>
<dbReference type="Gene3D" id="2.60.120.920">
    <property type="match status" value="1"/>
</dbReference>
<dbReference type="InterPro" id="IPR003879">
    <property type="entry name" value="Butyrophylin_SPRY"/>
</dbReference>
<evidence type="ECO:0000256" key="8">
    <source>
        <dbReference type="ARBA" id="ARBA00023054"/>
    </source>
</evidence>
<evidence type="ECO:0000256" key="6">
    <source>
        <dbReference type="ARBA" id="ARBA00022737"/>
    </source>
</evidence>
<dbReference type="GO" id="GO:0016020">
    <property type="term" value="C:membrane"/>
    <property type="evidence" value="ECO:0007669"/>
    <property type="project" value="UniProtKB-SubCell"/>
</dbReference>
<dbReference type="InterPro" id="IPR043136">
    <property type="entry name" value="B30.2/SPRY_sf"/>
</dbReference>
<keyword evidence="5" id="KW-0732">Signal</keyword>
<evidence type="ECO:0000313" key="20">
    <source>
        <dbReference type="Proteomes" id="UP001066276"/>
    </source>
</evidence>
<evidence type="ECO:0000256" key="14">
    <source>
        <dbReference type="ARBA" id="ARBA00064153"/>
    </source>
</evidence>
<dbReference type="PANTHER" id="PTHR19331">
    <property type="entry name" value="SCAVENGER RECEPTOR DOMAIN-CONTAINING"/>
    <property type="match status" value="1"/>
</dbReference>
<evidence type="ECO:0000259" key="17">
    <source>
        <dbReference type="PROSITE" id="PS50188"/>
    </source>
</evidence>
<sequence length="531" mass="59061">ASIMLVKTACLLQVLSVVVIYSGYAAYIARVRLTGSKAPCAGLLQVMVIGRWERVCDSQWDLQDAAVVCQELGCGVPYSVPPASAFGAAIIDAVSITDVQCRGDEDSLRQCPYSTRIQNFCYDGRFAAVNCTGPDEVRFVNGTSVCSGRVEVKHNGVWGTVCDDSWDLKDASVVCRQLGCISVEEHEYNPTFGKSSLPVLMSNVQCTGDEAAPWECPQQGWEHNTCPTGRDAGVTCTGDADEIRLVNAGDECSGRIEVRHGKRWGTVCDTDWDKKDAEVVCRHLGCGSALRVPIVNGEIRRGWHPVWLSQVQCTGAETSFFDCAHGEWGYNDCSFRKDAGVICTEKRKLHPQRYKESLFWDPDTAHPSLNISTDGKQVTRLSVAKNVTENMKRFRHHNCVLGTVGFTSGKHYWELKVPRNRVIKYYVVLWFVGVARQSVARKRIVQEVDPDNGFWVLGRNAVISKIYSFPESLSGQLPLVPRIGVYLDFEGGLVSFFNAETQEHLFTYTDTFTEKVFPLACSYYSSPIELY</sequence>
<accession>A0AAV7SVT6</accession>
<feature type="non-terminal residue" evidence="19">
    <location>
        <position position="1"/>
    </location>
</feature>
<comment type="caution">
    <text evidence="19">The sequence shown here is derived from an EMBL/GenBank/DDBJ whole genome shotgun (WGS) entry which is preliminary data.</text>
</comment>
<dbReference type="GO" id="GO:0005737">
    <property type="term" value="C:cytoplasm"/>
    <property type="evidence" value="ECO:0007669"/>
    <property type="project" value="UniProtKB-ARBA"/>
</dbReference>
<keyword evidence="20" id="KW-1185">Reference proteome</keyword>
<dbReference type="PROSITE" id="PS00420">
    <property type="entry name" value="SRCR_1"/>
    <property type="match status" value="1"/>
</dbReference>
<protein>
    <recommendedName>
        <fullName evidence="15">Soluble scavenger receptor cysteine-rich domain-containing protein SSC5D</fullName>
    </recommendedName>
</protein>
<evidence type="ECO:0000256" key="11">
    <source>
        <dbReference type="ARBA" id="ARBA00023170"/>
    </source>
</evidence>
<feature type="disulfide bond" evidence="16">
    <location>
        <begin position="101"/>
        <end position="111"/>
    </location>
</feature>
<dbReference type="Gene3D" id="3.10.250.10">
    <property type="entry name" value="SRCR-like domain"/>
    <property type="match status" value="3"/>
</dbReference>
<dbReference type="PRINTS" id="PR00258">
    <property type="entry name" value="SPERACTRCPTR"/>
</dbReference>
<dbReference type="PROSITE" id="PS50188">
    <property type="entry name" value="B302_SPRY"/>
    <property type="match status" value="1"/>
</dbReference>
<evidence type="ECO:0000256" key="4">
    <source>
        <dbReference type="ARBA" id="ARBA00022692"/>
    </source>
</evidence>
<dbReference type="InterPro" id="IPR036772">
    <property type="entry name" value="SRCR-like_dom_sf"/>
</dbReference>
<name>A0AAV7SVT6_PLEWA</name>
<keyword evidence="12" id="KW-0325">Glycoprotein</keyword>
<organism evidence="19 20">
    <name type="scientific">Pleurodeles waltl</name>
    <name type="common">Iberian ribbed newt</name>
    <dbReference type="NCBI Taxonomy" id="8319"/>
    <lineage>
        <taxon>Eukaryota</taxon>
        <taxon>Metazoa</taxon>
        <taxon>Chordata</taxon>
        <taxon>Craniata</taxon>
        <taxon>Vertebrata</taxon>
        <taxon>Euteleostomi</taxon>
        <taxon>Amphibia</taxon>
        <taxon>Batrachia</taxon>
        <taxon>Caudata</taxon>
        <taxon>Salamandroidea</taxon>
        <taxon>Salamandridae</taxon>
        <taxon>Pleurodelinae</taxon>
        <taxon>Pleurodeles</taxon>
    </lineage>
</organism>
<evidence type="ECO:0000256" key="13">
    <source>
        <dbReference type="ARBA" id="ARBA00058074"/>
    </source>
</evidence>
<evidence type="ECO:0000256" key="9">
    <source>
        <dbReference type="ARBA" id="ARBA00023136"/>
    </source>
</evidence>
<feature type="disulfide bond" evidence="16">
    <location>
        <begin position="175"/>
        <end position="236"/>
    </location>
</feature>
<dbReference type="InterPro" id="IPR001870">
    <property type="entry name" value="B30.2/SPRY"/>
</dbReference>
<dbReference type="PROSITE" id="PS50287">
    <property type="entry name" value="SRCR_2"/>
    <property type="match status" value="3"/>
</dbReference>
<keyword evidence="10 16" id="KW-1015">Disulfide bond</keyword>
<feature type="domain" description="SRCR" evidence="18">
    <location>
        <begin position="243"/>
        <end position="344"/>
    </location>
</feature>
<dbReference type="Pfam" id="PF00622">
    <property type="entry name" value="SPRY"/>
    <property type="match status" value="1"/>
</dbReference>
<keyword evidence="11" id="KW-0675">Receptor</keyword>
<dbReference type="PANTHER" id="PTHR19331:SF22">
    <property type="entry name" value="DELETED IN MALIGNANT BRAIN TUMORS 1 PROTEIN"/>
    <property type="match status" value="1"/>
</dbReference>
<dbReference type="Pfam" id="PF13765">
    <property type="entry name" value="PRY"/>
    <property type="match status" value="1"/>
</dbReference>
<dbReference type="FunFam" id="3.10.250.10:FF:000007">
    <property type="entry name" value="Soluble scavenger receptor cysteine-rich domain-containing protein SSC5D"/>
    <property type="match status" value="1"/>
</dbReference>
<feature type="disulfide bond" evidence="16">
    <location>
        <begin position="162"/>
        <end position="226"/>
    </location>
</feature>
<keyword evidence="6" id="KW-0677">Repeat</keyword>
<dbReference type="InterPro" id="IPR013320">
    <property type="entry name" value="ConA-like_dom_sf"/>
</dbReference>